<dbReference type="SUPFAM" id="SSF51905">
    <property type="entry name" value="FAD/NAD(P)-binding domain"/>
    <property type="match status" value="1"/>
</dbReference>
<dbReference type="EMBL" id="LNYS01000025">
    <property type="protein sequence ID" value="KTD45238.1"/>
    <property type="molecule type" value="Genomic_DNA"/>
</dbReference>
<dbReference type="OrthoDB" id="5647935at2"/>
<protein>
    <recommendedName>
        <fullName evidence="3">FAD-binding domain-containing protein</fullName>
    </recommendedName>
</protein>
<dbReference type="InterPro" id="IPR036188">
    <property type="entry name" value="FAD/NAD-bd_sf"/>
</dbReference>
<sequence>MPKNAYIMGMGPAGLAAALSLLTKGYSVHLIDSRREDQLFSRSQGVVLQEQTIADFFNLSSLKNKAYFLDQRDFRCQLIAPQKLPELNEEERLDLAFFELIEKERTVIAIGDLQRYQYEKLQLIYAKKAYSFKRNTIQFSDDQQLVFHKGDAQVIEARGKDQELVLEIDGKQQSVHFDLLVDASGKTAKSYTRVWNRQNPEFAISYEPIENPEYNAFGIISLAIENAPFEMMRTPVMTPFDSSIILSPEQIFELKSLGWKLDRSPVFFIKYSKQSETVYATGEVPEEILQSKDTGELKKWFDRIMKLLMKNEKFKTRALTLSSVFKMDLEIASHHAMSLPKGGFYCLIGDAFMPANFLLGCGIENALEDAAELFNGVENQFAEQGDYRKERAEDYVECLEHFKSLVDHREKISLLQYELQQLSTQTVP</sequence>
<proteinExistence type="predicted"/>
<evidence type="ECO:0000313" key="2">
    <source>
        <dbReference type="Proteomes" id="UP000054618"/>
    </source>
</evidence>
<dbReference type="PATRIC" id="fig|45073.5.peg.2883"/>
<comment type="caution">
    <text evidence="1">The sequence shown here is derived from an EMBL/GenBank/DDBJ whole genome shotgun (WGS) entry which is preliminary data.</text>
</comment>
<dbReference type="AlphaFoldDB" id="A0A0W0XL01"/>
<evidence type="ECO:0000313" key="1">
    <source>
        <dbReference type="EMBL" id="KTD45238.1"/>
    </source>
</evidence>
<name>A0A0W0XL01_9GAMM</name>
<dbReference type="Proteomes" id="UP000054618">
    <property type="component" value="Unassembled WGS sequence"/>
</dbReference>
<reference evidence="1 2" key="1">
    <citation type="submission" date="2015-11" db="EMBL/GenBank/DDBJ databases">
        <title>Genomic analysis of 38 Legionella species identifies large and diverse effector repertoires.</title>
        <authorList>
            <person name="Burstein D."/>
            <person name="Amaro F."/>
            <person name="Zusman T."/>
            <person name="Lifshitz Z."/>
            <person name="Cohen O."/>
            <person name="Gilbert J.A."/>
            <person name="Pupko T."/>
            <person name="Shuman H.A."/>
            <person name="Segal G."/>
        </authorList>
    </citation>
    <scope>NUCLEOTIDE SEQUENCE [LARGE SCALE GENOMIC DNA]</scope>
    <source>
        <strain evidence="1 2">CDC#1442-AUS-E</strain>
    </source>
</reference>
<gene>
    <name evidence="1" type="ORF">Lqui_2709</name>
</gene>
<evidence type="ECO:0008006" key="3">
    <source>
        <dbReference type="Google" id="ProtNLM"/>
    </source>
</evidence>
<dbReference type="RefSeq" id="WP_058508771.1">
    <property type="nucleotide sequence ID" value="NZ_CAAAIK010000004.1"/>
</dbReference>
<organism evidence="1 2">
    <name type="scientific">Legionella quinlivanii</name>
    <dbReference type="NCBI Taxonomy" id="45073"/>
    <lineage>
        <taxon>Bacteria</taxon>
        <taxon>Pseudomonadati</taxon>
        <taxon>Pseudomonadota</taxon>
        <taxon>Gammaproteobacteria</taxon>
        <taxon>Legionellales</taxon>
        <taxon>Legionellaceae</taxon>
        <taxon>Legionella</taxon>
    </lineage>
</organism>
<keyword evidence="2" id="KW-1185">Reference proteome</keyword>
<dbReference type="Gene3D" id="3.50.50.60">
    <property type="entry name" value="FAD/NAD(P)-binding domain"/>
    <property type="match status" value="1"/>
</dbReference>
<accession>A0A0W0XL01</accession>